<dbReference type="SUPFAM" id="SSF51735">
    <property type="entry name" value="NAD(P)-binding Rossmann-fold domains"/>
    <property type="match status" value="1"/>
</dbReference>
<evidence type="ECO:0000256" key="1">
    <source>
        <dbReference type="ARBA" id="ARBA00006484"/>
    </source>
</evidence>
<keyword evidence="4" id="KW-1185">Reference proteome</keyword>
<accession>A0A0B2AGI9</accession>
<comment type="similarity">
    <text evidence="1">Belongs to the short-chain dehydrogenases/reductases (SDR) family.</text>
</comment>
<evidence type="ECO:0000313" key="4">
    <source>
        <dbReference type="Proteomes" id="UP000030982"/>
    </source>
</evidence>
<keyword evidence="2" id="KW-0560">Oxidoreductase</keyword>
<dbReference type="STRING" id="1338436.LK10_11880"/>
<dbReference type="RefSeq" id="WP_043123893.1">
    <property type="nucleotide sequence ID" value="NZ_JTDL01000118.1"/>
</dbReference>
<dbReference type="Proteomes" id="UP000030982">
    <property type="component" value="Unassembled WGS sequence"/>
</dbReference>
<dbReference type="InterPro" id="IPR051122">
    <property type="entry name" value="SDR_DHRS6-like"/>
</dbReference>
<organism evidence="3 4">
    <name type="scientific">Sinomonas humi</name>
    <dbReference type="NCBI Taxonomy" id="1338436"/>
    <lineage>
        <taxon>Bacteria</taxon>
        <taxon>Bacillati</taxon>
        <taxon>Actinomycetota</taxon>
        <taxon>Actinomycetes</taxon>
        <taxon>Micrococcales</taxon>
        <taxon>Micrococcaceae</taxon>
        <taxon>Sinomonas</taxon>
    </lineage>
</organism>
<dbReference type="EMBL" id="JTDL01000118">
    <property type="protein sequence ID" value="KHL02699.1"/>
    <property type="molecule type" value="Genomic_DNA"/>
</dbReference>
<name>A0A0B2AGI9_9MICC</name>
<comment type="caution">
    <text evidence="3">The sequence shown here is derived from an EMBL/GenBank/DDBJ whole genome shotgun (WGS) entry which is preliminary data.</text>
</comment>
<sequence>MRILVIGAGGLVGKAAAAALGMRHEVIEASRSGAVAVDLADPETIPPMFESVGAVDAIVSCTGTVPFKPLAELSLGDFRSGFEDKVLGQVALVQLGVDYVRDGGSFTLTSGILAREPILTGAAASLTNGALESFVMAAAAELPRGLRINAVSPTVLEDATGYHDYFPGFSRVSSESLGQAYVKSVEGVQTGQTYAVD</sequence>
<dbReference type="InterPro" id="IPR036291">
    <property type="entry name" value="NAD(P)-bd_dom_sf"/>
</dbReference>
<dbReference type="PANTHER" id="PTHR43477:SF1">
    <property type="entry name" value="DIHYDROANTICAPSIN 7-DEHYDROGENASE"/>
    <property type="match status" value="1"/>
</dbReference>
<evidence type="ECO:0000313" key="3">
    <source>
        <dbReference type="EMBL" id="KHL02699.1"/>
    </source>
</evidence>
<dbReference type="NCBIfam" id="NF005754">
    <property type="entry name" value="PRK07578.1"/>
    <property type="match status" value="1"/>
</dbReference>
<dbReference type="Pfam" id="PF13561">
    <property type="entry name" value="adh_short_C2"/>
    <property type="match status" value="1"/>
</dbReference>
<dbReference type="InterPro" id="IPR002347">
    <property type="entry name" value="SDR_fam"/>
</dbReference>
<protein>
    <submittedName>
        <fullName evidence="3">Short-chain dehydrogenase</fullName>
    </submittedName>
</protein>
<reference evidence="3 4" key="1">
    <citation type="submission" date="2014-09" db="EMBL/GenBank/DDBJ databases">
        <title>Genome sequence of Sinomonas sp. MUSC 117.</title>
        <authorList>
            <person name="Lee L.-H."/>
        </authorList>
    </citation>
    <scope>NUCLEOTIDE SEQUENCE [LARGE SCALE GENOMIC DNA]</scope>
    <source>
        <strain evidence="3 4">MUSC 117</strain>
    </source>
</reference>
<proteinExistence type="inferred from homology"/>
<dbReference type="GO" id="GO:0016491">
    <property type="term" value="F:oxidoreductase activity"/>
    <property type="evidence" value="ECO:0007669"/>
    <property type="project" value="UniProtKB-KW"/>
</dbReference>
<dbReference type="CDD" id="cd11731">
    <property type="entry name" value="Lin1944_like_SDR_c"/>
    <property type="match status" value="1"/>
</dbReference>
<dbReference type="PRINTS" id="PR00081">
    <property type="entry name" value="GDHRDH"/>
</dbReference>
<dbReference type="AlphaFoldDB" id="A0A0B2AGI9"/>
<evidence type="ECO:0000256" key="2">
    <source>
        <dbReference type="ARBA" id="ARBA00023002"/>
    </source>
</evidence>
<dbReference type="OrthoDB" id="9787486at2"/>
<dbReference type="Gene3D" id="3.40.50.720">
    <property type="entry name" value="NAD(P)-binding Rossmann-like Domain"/>
    <property type="match status" value="1"/>
</dbReference>
<gene>
    <name evidence="3" type="ORF">LK10_11880</name>
</gene>
<dbReference type="PANTHER" id="PTHR43477">
    <property type="entry name" value="DIHYDROANTICAPSIN 7-DEHYDROGENASE"/>
    <property type="match status" value="1"/>
</dbReference>